<organism evidence="2 3">
    <name type="scientific">Pleurodeles waltl</name>
    <name type="common">Iberian ribbed newt</name>
    <dbReference type="NCBI Taxonomy" id="8319"/>
    <lineage>
        <taxon>Eukaryota</taxon>
        <taxon>Metazoa</taxon>
        <taxon>Chordata</taxon>
        <taxon>Craniata</taxon>
        <taxon>Vertebrata</taxon>
        <taxon>Euteleostomi</taxon>
        <taxon>Amphibia</taxon>
        <taxon>Batrachia</taxon>
        <taxon>Caudata</taxon>
        <taxon>Salamandroidea</taxon>
        <taxon>Salamandridae</taxon>
        <taxon>Pleurodelinae</taxon>
        <taxon>Pleurodeles</taxon>
    </lineage>
</organism>
<accession>A0AAV7QX54</accession>
<protein>
    <submittedName>
        <fullName evidence="2">Uncharacterized protein</fullName>
    </submittedName>
</protein>
<sequence length="98" mass="10527">MAGAEGARAGSPAAAEDKRRDAPPPPGKALWDHNNRPGVNSFHERVGTRSLDPPAASHGYDACRAAVSSATADAASPGGRWRRLPLRWVLHQIWRPGW</sequence>
<reference evidence="2" key="1">
    <citation type="journal article" date="2022" name="bioRxiv">
        <title>Sequencing and chromosome-scale assembly of the giantPleurodeles waltlgenome.</title>
        <authorList>
            <person name="Brown T."/>
            <person name="Elewa A."/>
            <person name="Iarovenko S."/>
            <person name="Subramanian E."/>
            <person name="Araus A.J."/>
            <person name="Petzold A."/>
            <person name="Susuki M."/>
            <person name="Suzuki K.-i.T."/>
            <person name="Hayashi T."/>
            <person name="Toyoda A."/>
            <person name="Oliveira C."/>
            <person name="Osipova E."/>
            <person name="Leigh N.D."/>
            <person name="Simon A."/>
            <person name="Yun M.H."/>
        </authorList>
    </citation>
    <scope>NUCLEOTIDE SEQUENCE</scope>
    <source>
        <strain evidence="2">20211129_DDA</strain>
        <tissue evidence="2">Liver</tissue>
    </source>
</reference>
<gene>
    <name evidence="2" type="ORF">NDU88_010868</name>
</gene>
<comment type="caution">
    <text evidence="2">The sequence shown here is derived from an EMBL/GenBank/DDBJ whole genome shotgun (WGS) entry which is preliminary data.</text>
</comment>
<keyword evidence="3" id="KW-1185">Reference proteome</keyword>
<evidence type="ECO:0000256" key="1">
    <source>
        <dbReference type="SAM" id="MobiDB-lite"/>
    </source>
</evidence>
<feature type="region of interest" description="Disordered" evidence="1">
    <location>
        <begin position="1"/>
        <end position="57"/>
    </location>
</feature>
<feature type="compositionally biased region" description="Low complexity" evidence="1">
    <location>
        <begin position="1"/>
        <end position="14"/>
    </location>
</feature>
<dbReference type="Proteomes" id="UP001066276">
    <property type="component" value="Chromosome 6"/>
</dbReference>
<evidence type="ECO:0000313" key="3">
    <source>
        <dbReference type="Proteomes" id="UP001066276"/>
    </source>
</evidence>
<dbReference type="AlphaFoldDB" id="A0AAV7QX54"/>
<evidence type="ECO:0000313" key="2">
    <source>
        <dbReference type="EMBL" id="KAJ1144570.1"/>
    </source>
</evidence>
<dbReference type="EMBL" id="JANPWB010000010">
    <property type="protein sequence ID" value="KAJ1144570.1"/>
    <property type="molecule type" value="Genomic_DNA"/>
</dbReference>
<name>A0AAV7QX54_PLEWA</name>
<proteinExistence type="predicted"/>